<reference evidence="1 2" key="1">
    <citation type="submission" date="2018-06" db="EMBL/GenBank/DDBJ databases">
        <title>Genomic Encyclopedia of Archaeal and Bacterial Type Strains, Phase II (KMG-II): from individual species to whole genera.</title>
        <authorList>
            <person name="Goeker M."/>
        </authorList>
    </citation>
    <scope>NUCLEOTIDE SEQUENCE [LARGE SCALE GENOMIC DNA]</scope>
    <source>
        <strain evidence="1 2">ATCC BAA-1881</strain>
    </source>
</reference>
<keyword evidence="2" id="KW-1185">Reference proteome</keyword>
<proteinExistence type="predicted"/>
<organism evidence="1 2">
    <name type="scientific">Thermosporothrix hazakensis</name>
    <dbReference type="NCBI Taxonomy" id="644383"/>
    <lineage>
        <taxon>Bacteria</taxon>
        <taxon>Bacillati</taxon>
        <taxon>Chloroflexota</taxon>
        <taxon>Ktedonobacteria</taxon>
        <taxon>Ktedonobacterales</taxon>
        <taxon>Thermosporotrichaceae</taxon>
        <taxon>Thermosporothrix</taxon>
    </lineage>
</organism>
<dbReference type="SUPFAM" id="SSF55961">
    <property type="entry name" value="Bet v1-like"/>
    <property type="match status" value="1"/>
</dbReference>
<name>A0A326UBL5_THEHA</name>
<dbReference type="Gene3D" id="3.30.530.20">
    <property type="match status" value="1"/>
</dbReference>
<dbReference type="AlphaFoldDB" id="A0A326UBL5"/>
<dbReference type="InterPro" id="IPR023393">
    <property type="entry name" value="START-like_dom_sf"/>
</dbReference>
<sequence length="143" mass="16212">MRVEKCIVIQRPVEEVYAFVTDMRNVTRWTPATEIRQVDKGPLCVGKRYVQAGEFFNRRMELTTEVTEYQPPSVFAFKAIAGPVPLSTKMLFTSIPQGTQVTMIGEGEPGPLFKLAGPLLTLVLRKQIDTQLDVLKRLLEEKE</sequence>
<dbReference type="OrthoDB" id="953281at2"/>
<protein>
    <submittedName>
        <fullName evidence="1">Polyketide cyclase/dehydrase/lipid transport protein</fullName>
    </submittedName>
</protein>
<dbReference type="EMBL" id="QKUF01000018">
    <property type="protein sequence ID" value="PZW25401.1"/>
    <property type="molecule type" value="Genomic_DNA"/>
</dbReference>
<dbReference type="RefSeq" id="WP_111324582.1">
    <property type="nucleotide sequence ID" value="NZ_BIFX01000001.1"/>
</dbReference>
<dbReference type="InterPro" id="IPR019587">
    <property type="entry name" value="Polyketide_cyclase/dehydratase"/>
</dbReference>
<accession>A0A326UBL5</accession>
<dbReference type="Proteomes" id="UP000248806">
    <property type="component" value="Unassembled WGS sequence"/>
</dbReference>
<evidence type="ECO:0000313" key="1">
    <source>
        <dbReference type="EMBL" id="PZW25401.1"/>
    </source>
</evidence>
<evidence type="ECO:0000313" key="2">
    <source>
        <dbReference type="Proteomes" id="UP000248806"/>
    </source>
</evidence>
<dbReference type="Pfam" id="PF10604">
    <property type="entry name" value="Polyketide_cyc2"/>
    <property type="match status" value="1"/>
</dbReference>
<comment type="caution">
    <text evidence="1">The sequence shown here is derived from an EMBL/GenBank/DDBJ whole genome shotgun (WGS) entry which is preliminary data.</text>
</comment>
<gene>
    <name evidence="1" type="ORF">EI42_04245</name>
</gene>